<gene>
    <name evidence="1" type="ORF">Slin15195_G112490</name>
</gene>
<dbReference type="Proteomes" id="UP001056384">
    <property type="component" value="Chromosome 10"/>
</dbReference>
<name>A0A9Q9EPB3_9PEZI</name>
<evidence type="ECO:0000313" key="1">
    <source>
        <dbReference type="EMBL" id="USW57930.1"/>
    </source>
</evidence>
<dbReference type="PANTHER" id="PTHR38790">
    <property type="entry name" value="2EXR DOMAIN-CONTAINING PROTEIN-RELATED"/>
    <property type="match status" value="1"/>
</dbReference>
<evidence type="ECO:0000313" key="2">
    <source>
        <dbReference type="Proteomes" id="UP001056384"/>
    </source>
</evidence>
<dbReference type="EMBL" id="CP099427">
    <property type="protein sequence ID" value="USW57930.1"/>
    <property type="molecule type" value="Genomic_DNA"/>
</dbReference>
<organism evidence="1 2">
    <name type="scientific">Septoria linicola</name>
    <dbReference type="NCBI Taxonomy" id="215465"/>
    <lineage>
        <taxon>Eukaryota</taxon>
        <taxon>Fungi</taxon>
        <taxon>Dikarya</taxon>
        <taxon>Ascomycota</taxon>
        <taxon>Pezizomycotina</taxon>
        <taxon>Dothideomycetes</taxon>
        <taxon>Dothideomycetidae</taxon>
        <taxon>Mycosphaerellales</taxon>
        <taxon>Mycosphaerellaceae</taxon>
        <taxon>Septoria</taxon>
    </lineage>
</organism>
<keyword evidence="2" id="KW-1185">Reference proteome</keyword>
<reference evidence="1" key="1">
    <citation type="submission" date="2022-06" db="EMBL/GenBank/DDBJ databases">
        <title>Complete genome sequences of two strains of the flax pathogen Septoria linicola.</title>
        <authorList>
            <person name="Lapalu N."/>
            <person name="Simon A."/>
            <person name="Demenou B."/>
            <person name="Paumier D."/>
            <person name="Guillot M.-P."/>
            <person name="Gout L."/>
            <person name="Valade R."/>
        </authorList>
    </citation>
    <scope>NUCLEOTIDE SEQUENCE</scope>
    <source>
        <strain evidence="1">SE15195</strain>
    </source>
</reference>
<dbReference type="AlphaFoldDB" id="A0A9Q9EPB3"/>
<protein>
    <submittedName>
        <fullName evidence="1">Uncharacterized protein</fullName>
    </submittedName>
</protein>
<sequence length="237" mass="28290">MASATDDVQQVAALISSMNPSKLRQVRTLAQRELSKICHFLDELPKELRLQIYDEVLVELYDWWRLALWKDGHEVDTTQVPIRIHRYWRQPALLLTCKQIRAEALPLYLERNTFIVDCHYHDPTALLKFYQNAKKHTKKYKELNIMIEMDRGTITDQDWQNVWWWLRMYFEGVVPYRPRFGVDQIEDEDEQPLKQKFISAMFDMLEKLHKAGCAWSIVQGVLMDAYEGVNLFTHWDL</sequence>
<proteinExistence type="predicted"/>
<accession>A0A9Q9EPB3</accession>